<protein>
    <recommendedName>
        <fullName evidence="5">A-kinase anchor protein 14</fullName>
    </recommendedName>
</protein>
<evidence type="ECO:0000313" key="3">
    <source>
        <dbReference type="EMBL" id="CAL5131104.1"/>
    </source>
</evidence>
<name>A0AAV2T4S9_CALDB</name>
<dbReference type="EMBL" id="CAXLJL010000079">
    <property type="protein sequence ID" value="CAL5131104.1"/>
    <property type="molecule type" value="Genomic_DNA"/>
</dbReference>
<dbReference type="AlphaFoldDB" id="A0AAV2T4S9"/>
<dbReference type="InterPro" id="IPR029488">
    <property type="entry name" value="Hmw/CFAP97"/>
</dbReference>
<dbReference type="GO" id="GO:0005952">
    <property type="term" value="C:cAMP-dependent protein kinase complex"/>
    <property type="evidence" value="ECO:0007669"/>
    <property type="project" value="TreeGrafter"/>
</dbReference>
<evidence type="ECO:0000256" key="1">
    <source>
        <dbReference type="ARBA" id="ARBA00008315"/>
    </source>
</evidence>
<organism evidence="3 4">
    <name type="scientific">Calicophoron daubneyi</name>
    <name type="common">Rumen fluke</name>
    <name type="synonym">Paramphistomum daubneyi</name>
    <dbReference type="NCBI Taxonomy" id="300641"/>
    <lineage>
        <taxon>Eukaryota</taxon>
        <taxon>Metazoa</taxon>
        <taxon>Spiralia</taxon>
        <taxon>Lophotrochozoa</taxon>
        <taxon>Platyhelminthes</taxon>
        <taxon>Trematoda</taxon>
        <taxon>Digenea</taxon>
        <taxon>Plagiorchiida</taxon>
        <taxon>Pronocephalata</taxon>
        <taxon>Paramphistomoidea</taxon>
        <taxon>Paramphistomidae</taxon>
        <taxon>Calicophoron</taxon>
    </lineage>
</organism>
<feature type="region of interest" description="Disordered" evidence="2">
    <location>
        <begin position="121"/>
        <end position="140"/>
    </location>
</feature>
<dbReference type="Pfam" id="PF13879">
    <property type="entry name" value="Hmw_CFAP97"/>
    <property type="match status" value="1"/>
</dbReference>
<evidence type="ECO:0008006" key="5">
    <source>
        <dbReference type="Google" id="ProtNLM"/>
    </source>
</evidence>
<gene>
    <name evidence="3" type="ORF">CDAUBV1_LOCUS3287</name>
</gene>
<dbReference type="PANTHER" id="PTHR35075:SF1">
    <property type="entry name" value="A-KINASE ANCHOR PROTEIN 14"/>
    <property type="match status" value="1"/>
</dbReference>
<evidence type="ECO:0000313" key="4">
    <source>
        <dbReference type="Proteomes" id="UP001497525"/>
    </source>
</evidence>
<comment type="caution">
    <text evidence="3">The sequence shown here is derived from an EMBL/GenBank/DDBJ whole genome shotgun (WGS) entry which is preliminary data.</text>
</comment>
<sequence>MKPVIDTTAPKTCSLVLDKSKKIWLEKENLKRIEKENTRLLRKMQKIARDRGYVDNHNDYEPKSLNSLRRKHEVERIMADNRELVRRLSEKQRNKKTKQWEKEWSETLIYMDHISRHPSTWWKEEQDKNDANSQEPEDPKKIRPLVEVVEDEAVDQVSRIDVNRMKIDRNDPLFKKDPEYCKIIAQEETDNPPDSIRGFVASIIQTAIYRVYEHERAITRLKASQSPSDDGALSLTAASILEDALKGISNEPDSGDECSETVHYNETGKEEIRLDDEQHPSPNIMWPSIKDFTPEIGLKKIEEYIKGWNVNGNWLHCIDILDVQEMPYDTHYRYRVRWSMPTRRAPIPIATASVYFTIEVSRVKPKTHTVGVFYQLEANRVIHRPGKTQFCEQWLRDIVDSKTRLMPYINF</sequence>
<dbReference type="InterPro" id="IPR053084">
    <property type="entry name" value="AKAP"/>
</dbReference>
<dbReference type="GO" id="GO:0034237">
    <property type="term" value="F:protein kinase A regulatory subunit binding"/>
    <property type="evidence" value="ECO:0007669"/>
    <property type="project" value="TreeGrafter"/>
</dbReference>
<accession>A0AAV2T4S9</accession>
<comment type="similarity">
    <text evidence="1">Belongs to the CFAP97 family.</text>
</comment>
<reference evidence="3" key="1">
    <citation type="submission" date="2024-06" db="EMBL/GenBank/DDBJ databases">
        <authorList>
            <person name="Liu X."/>
            <person name="Lenzi L."/>
            <person name="Haldenby T S."/>
            <person name="Uol C."/>
        </authorList>
    </citation>
    <scope>NUCLEOTIDE SEQUENCE</scope>
</reference>
<dbReference type="PANTHER" id="PTHR35075">
    <property type="entry name" value="A-KINASE ANCHOR PROTEIN 14"/>
    <property type="match status" value="1"/>
</dbReference>
<evidence type="ECO:0000256" key="2">
    <source>
        <dbReference type="SAM" id="MobiDB-lite"/>
    </source>
</evidence>
<dbReference type="Pfam" id="PF14469">
    <property type="entry name" value="AKAP28"/>
    <property type="match status" value="1"/>
</dbReference>
<dbReference type="Proteomes" id="UP001497525">
    <property type="component" value="Unassembled WGS sequence"/>
</dbReference>
<proteinExistence type="inferred from homology"/>
<dbReference type="InterPro" id="IPR025663">
    <property type="entry name" value="AKAP_28"/>
</dbReference>